<name>A0A1I0CZV3_9FIRM</name>
<gene>
    <name evidence="1" type="ORF">SAMN04489758_10486</name>
</gene>
<dbReference type="AlphaFoldDB" id="A0A1I0CZV3"/>
<proteinExistence type="predicted"/>
<organism evidence="1 2">
    <name type="scientific">Thomasclavelia cocleata</name>
    <dbReference type="NCBI Taxonomy" id="69824"/>
    <lineage>
        <taxon>Bacteria</taxon>
        <taxon>Bacillati</taxon>
        <taxon>Bacillota</taxon>
        <taxon>Erysipelotrichia</taxon>
        <taxon>Erysipelotrichales</taxon>
        <taxon>Coprobacillaceae</taxon>
        <taxon>Thomasclavelia</taxon>
    </lineage>
</organism>
<protein>
    <recommendedName>
        <fullName evidence="3">Phage minor structural protein, N-terminal region</fullName>
    </recommendedName>
</protein>
<sequence>MLNISDEYKNAIVSPMREFVTKVIINDQEIDSKYLKGIKIEEISCSGEMVSIGDVCSNAFELEMFIPEEIISFEQAKVVIKSGLKLGDKIEWIDLGTYIVNEVVREEYLIKLNGYDAMKRFDDIYEPEIVFNDETVFTEVLYDLLRQCNVKLAKIDLGDYRYIVIDHYYENISCKELLGYLAGLMGCNARINRFNELEFYWYKDTNLMINEGLIYQGSYQETLESEFIINSLTSGDEEHTYTCGSGKGISFANPYMTQELLDKIFLKIEGFSYQPCTFKWRGNPSIENSDVIRYIDKNIVVTKQTLMLDGGFSSEIECVGKLENDVVMNTSSPTEIKLNKLYNTLTNAFKHSSETILGMHGGNLIIDVNDDGKPSGWTIMNTPTLEQYTKLWKFTSGGLGYSENGGKTFKNIAFDMNGNFNANAITTGSLEGEMFELDLRSGVIKIGKRDSRGNISKPSFYLNEQGELKITAFEEYKNNNNIFISDIEPENPIDDMKWLDTSNHPNILKVYDQNNWIPISDYTGTINFMKGEISSLNTSLDLELGRIDALVKDLTIEVDGEEVSLKETVENMVLGLDGLTNTLKTTGGNNLIRDSIGCFNDDSWEGDFNVDSTSETRIRNMYGYALLLKNGSLKQYIQVINGTYTLSFIYKKLINLANIKVTVNGEEILLSNSDYTEFKHTFTVTTNSVEIEFVSDTDNSCPIINLMLNKGDEKMEWTLNPNETWSDTVQIGRGIRISSSGTDVVFVANADIIGFMNKQGEYIATFDDEGLVANAAVIKNKATIVNLLIQDINDQTVINRINSNEVEVIDNGE</sequence>
<keyword evidence="2" id="KW-1185">Reference proteome</keyword>
<evidence type="ECO:0000313" key="2">
    <source>
        <dbReference type="Proteomes" id="UP000198558"/>
    </source>
</evidence>
<dbReference type="GeneID" id="78287705"/>
<dbReference type="Proteomes" id="UP000198558">
    <property type="component" value="Unassembled WGS sequence"/>
</dbReference>
<dbReference type="OrthoDB" id="1656063at2"/>
<dbReference type="RefSeq" id="WP_092352493.1">
    <property type="nucleotide sequence ID" value="NZ_FOIN01000004.1"/>
</dbReference>
<evidence type="ECO:0008006" key="3">
    <source>
        <dbReference type="Google" id="ProtNLM"/>
    </source>
</evidence>
<evidence type="ECO:0000313" key="1">
    <source>
        <dbReference type="EMBL" id="SET25339.1"/>
    </source>
</evidence>
<dbReference type="EMBL" id="FOIN01000004">
    <property type="protein sequence ID" value="SET25339.1"/>
    <property type="molecule type" value="Genomic_DNA"/>
</dbReference>
<accession>A0A1I0CZV3</accession>
<reference evidence="2" key="1">
    <citation type="submission" date="2016-10" db="EMBL/GenBank/DDBJ databases">
        <authorList>
            <person name="Varghese N."/>
            <person name="Submissions S."/>
        </authorList>
    </citation>
    <scope>NUCLEOTIDE SEQUENCE [LARGE SCALE GENOMIC DNA]</scope>
    <source>
        <strain evidence="2">DSM 1551</strain>
    </source>
</reference>